<name>A0A316VKQ7_9BASI</name>
<gene>
    <name evidence="2" type="ORF">FA14DRAFT_177458</name>
</gene>
<reference evidence="2 3" key="1">
    <citation type="journal article" date="2018" name="Mol. Biol. Evol.">
        <title>Broad Genomic Sampling Reveals a Smut Pathogenic Ancestry of the Fungal Clade Ustilaginomycotina.</title>
        <authorList>
            <person name="Kijpornyongpan T."/>
            <person name="Mondo S.J."/>
            <person name="Barry K."/>
            <person name="Sandor L."/>
            <person name="Lee J."/>
            <person name="Lipzen A."/>
            <person name="Pangilinan J."/>
            <person name="LaButti K."/>
            <person name="Hainaut M."/>
            <person name="Henrissat B."/>
            <person name="Grigoriev I.V."/>
            <person name="Spatafora J.W."/>
            <person name="Aime M.C."/>
        </authorList>
    </citation>
    <scope>NUCLEOTIDE SEQUENCE [LARGE SCALE GENOMIC DNA]</scope>
    <source>
        <strain evidence="2 3">MCA 3882</strain>
    </source>
</reference>
<dbReference type="GeneID" id="37022524"/>
<keyword evidence="1" id="KW-0732">Signal</keyword>
<proteinExistence type="predicted"/>
<dbReference type="Proteomes" id="UP000245771">
    <property type="component" value="Unassembled WGS sequence"/>
</dbReference>
<evidence type="ECO:0000256" key="1">
    <source>
        <dbReference type="SAM" id="SignalP"/>
    </source>
</evidence>
<sequence length="112" mass="13357">MFTFKILLPFWLLLICSMPLIIALQDLEHKRLTNKVSREENKARNSFDVSMRAQQRANNSRFGITRAFHNAFSQNRWKSYERHNSAAQRNQADLASHSYRTKRFDTPTVWRK</sequence>
<feature type="chain" id="PRO_5016458614" evidence="1">
    <location>
        <begin position="24"/>
        <end position="112"/>
    </location>
</feature>
<dbReference type="EMBL" id="KZ819602">
    <property type="protein sequence ID" value="PWN38182.1"/>
    <property type="molecule type" value="Genomic_DNA"/>
</dbReference>
<dbReference type="RefSeq" id="XP_025358484.1">
    <property type="nucleotide sequence ID" value="XM_025500743.1"/>
</dbReference>
<feature type="signal peptide" evidence="1">
    <location>
        <begin position="1"/>
        <end position="23"/>
    </location>
</feature>
<evidence type="ECO:0000313" key="3">
    <source>
        <dbReference type="Proteomes" id="UP000245771"/>
    </source>
</evidence>
<protein>
    <submittedName>
        <fullName evidence="2">Uncharacterized protein</fullName>
    </submittedName>
</protein>
<keyword evidence="3" id="KW-1185">Reference proteome</keyword>
<dbReference type="InParanoid" id="A0A316VKQ7"/>
<accession>A0A316VKQ7</accession>
<dbReference type="AlphaFoldDB" id="A0A316VKQ7"/>
<organism evidence="2 3">
    <name type="scientific">Meira miltonrushii</name>
    <dbReference type="NCBI Taxonomy" id="1280837"/>
    <lineage>
        <taxon>Eukaryota</taxon>
        <taxon>Fungi</taxon>
        <taxon>Dikarya</taxon>
        <taxon>Basidiomycota</taxon>
        <taxon>Ustilaginomycotina</taxon>
        <taxon>Exobasidiomycetes</taxon>
        <taxon>Exobasidiales</taxon>
        <taxon>Brachybasidiaceae</taxon>
        <taxon>Meira</taxon>
    </lineage>
</organism>
<evidence type="ECO:0000313" key="2">
    <source>
        <dbReference type="EMBL" id="PWN38182.1"/>
    </source>
</evidence>